<evidence type="ECO:0000259" key="5">
    <source>
        <dbReference type="Pfam" id="PF00149"/>
    </source>
</evidence>
<dbReference type="Pfam" id="PF00149">
    <property type="entry name" value="Metallophos"/>
    <property type="match status" value="1"/>
</dbReference>
<dbReference type="Gene3D" id="3.60.21.10">
    <property type="match status" value="1"/>
</dbReference>
<dbReference type="CDD" id="cd07402">
    <property type="entry name" value="MPP_GpdQ"/>
    <property type="match status" value="1"/>
</dbReference>
<keyword evidence="2" id="KW-0378">Hydrolase</keyword>
<evidence type="ECO:0000256" key="1">
    <source>
        <dbReference type="ARBA" id="ARBA00022723"/>
    </source>
</evidence>
<keyword evidence="1" id="KW-0479">Metal-binding</keyword>
<dbReference type="InterPro" id="IPR050884">
    <property type="entry name" value="CNP_phosphodiesterase-III"/>
</dbReference>
<keyword evidence="7" id="KW-1185">Reference proteome</keyword>
<comment type="caution">
    <text evidence="6">The sequence shown here is derived from an EMBL/GenBank/DDBJ whole genome shotgun (WGS) entry which is preliminary data.</text>
</comment>
<dbReference type="InterPro" id="IPR004843">
    <property type="entry name" value="Calcineurin-like_PHP"/>
</dbReference>
<evidence type="ECO:0000313" key="6">
    <source>
        <dbReference type="EMBL" id="NYS24343.1"/>
    </source>
</evidence>
<keyword evidence="3" id="KW-0408">Iron</keyword>
<protein>
    <submittedName>
        <fullName evidence="6">Phosphodiesterase</fullName>
    </submittedName>
</protein>
<evidence type="ECO:0000256" key="2">
    <source>
        <dbReference type="ARBA" id="ARBA00022801"/>
    </source>
</evidence>
<dbReference type="InterPro" id="IPR026575">
    <property type="entry name" value="GpdQ/CpdA-like"/>
</dbReference>
<proteinExistence type="inferred from homology"/>
<reference evidence="6 7" key="1">
    <citation type="journal article" date="2000" name="Arch. Microbiol.">
        <title>Rhodobaca bogoriensis gen. nov. and sp. nov., an alkaliphilic purple nonsulfur bacterium from African Rift Valley soda lakes.</title>
        <authorList>
            <person name="Milford A.D."/>
            <person name="Achenbach L.A."/>
            <person name="Jung D.O."/>
            <person name="Madigan M.T."/>
        </authorList>
    </citation>
    <scope>NUCLEOTIDE SEQUENCE [LARGE SCALE GENOMIC DNA]</scope>
    <source>
        <strain evidence="6 7">2376</strain>
    </source>
</reference>
<evidence type="ECO:0000256" key="4">
    <source>
        <dbReference type="ARBA" id="ARBA00025742"/>
    </source>
</evidence>
<dbReference type="AlphaFoldDB" id="A0A7Z0HXZ8"/>
<dbReference type="GO" id="GO:0046872">
    <property type="term" value="F:metal ion binding"/>
    <property type="evidence" value="ECO:0007669"/>
    <property type="project" value="UniProtKB-KW"/>
</dbReference>
<dbReference type="InterPro" id="IPR029052">
    <property type="entry name" value="Metallo-depent_PP-like"/>
</dbReference>
<dbReference type="RefSeq" id="WP_179905046.1">
    <property type="nucleotide sequence ID" value="NZ_JACBXS010000007.1"/>
</dbReference>
<dbReference type="EMBL" id="JACBXS010000007">
    <property type="protein sequence ID" value="NYS24343.1"/>
    <property type="molecule type" value="Genomic_DNA"/>
</dbReference>
<dbReference type="GO" id="GO:0004112">
    <property type="term" value="F:cyclic-nucleotide phosphodiesterase activity"/>
    <property type="evidence" value="ECO:0007669"/>
    <property type="project" value="InterPro"/>
</dbReference>
<feature type="domain" description="Calcineurin-like phosphoesterase" evidence="5">
    <location>
        <begin position="1"/>
        <end position="195"/>
    </location>
</feature>
<gene>
    <name evidence="6" type="ORF">HUK65_05000</name>
</gene>
<comment type="similarity">
    <text evidence="4">Belongs to the cyclic nucleotide phosphodiesterase class-III family.</text>
</comment>
<dbReference type="PANTHER" id="PTHR42988">
    <property type="entry name" value="PHOSPHOHYDROLASE"/>
    <property type="match status" value="1"/>
</dbReference>
<accession>A0A7Z0HXZ8</accession>
<sequence>MKLIVFSDLHLTAPGTRVIGIDPWERFEAALAHAQALHPDAARYVLLGDLVNDGPAEVYDRLAERLAALPLPVSVVPGNHDDRAALDAALPDLPRAPGGYLQSVVDTPDHRLIFLDSLSPDVMPFHGGALCAQRLEWFASALDGAGERRVVVFMHHPPFDVGFVGMDRISLKNADAFWSLARGRVAHLVIGHVHRTISGSCNGAGFTVLKSLAHQTPMDMQTEDTSLSVPEPGAYGIVLLGQAGVVVHSDDFTLPAVTATGTRQPAP</sequence>
<organism evidence="6 7">
    <name type="scientific">Rhabdonatronobacter sediminivivens</name>
    <dbReference type="NCBI Taxonomy" id="2743469"/>
    <lineage>
        <taxon>Bacteria</taxon>
        <taxon>Pseudomonadati</taxon>
        <taxon>Pseudomonadota</taxon>
        <taxon>Alphaproteobacteria</taxon>
        <taxon>Rhodobacterales</taxon>
        <taxon>Paracoccaceae</taxon>
        <taxon>Rhabdonatronobacter</taxon>
    </lineage>
</organism>
<dbReference type="SUPFAM" id="SSF56300">
    <property type="entry name" value="Metallo-dependent phosphatases"/>
    <property type="match status" value="1"/>
</dbReference>
<dbReference type="Proteomes" id="UP000529417">
    <property type="component" value="Unassembled WGS sequence"/>
</dbReference>
<evidence type="ECO:0000313" key="7">
    <source>
        <dbReference type="Proteomes" id="UP000529417"/>
    </source>
</evidence>
<name>A0A7Z0HXZ8_9RHOB</name>
<dbReference type="PANTHER" id="PTHR42988:SF2">
    <property type="entry name" value="CYCLIC NUCLEOTIDE PHOSPHODIESTERASE CBUA0032-RELATED"/>
    <property type="match status" value="1"/>
</dbReference>
<evidence type="ECO:0000256" key="3">
    <source>
        <dbReference type="ARBA" id="ARBA00023004"/>
    </source>
</evidence>